<dbReference type="PANTHER" id="PTHR44167">
    <property type="entry name" value="OVARIAN-SPECIFIC SERINE/THREONINE-PROTEIN KINASE LOK-RELATED"/>
    <property type="match status" value="1"/>
</dbReference>
<dbReference type="OrthoDB" id="4062651at2759"/>
<keyword evidence="2" id="KW-0808">Transferase</keyword>
<evidence type="ECO:0000259" key="1">
    <source>
        <dbReference type="PROSITE" id="PS50011"/>
    </source>
</evidence>
<dbReference type="InterPro" id="IPR000719">
    <property type="entry name" value="Prot_kinase_dom"/>
</dbReference>
<organism evidence="2 3">
    <name type="scientific">Aspergillus bertholletiae</name>
    <dbReference type="NCBI Taxonomy" id="1226010"/>
    <lineage>
        <taxon>Eukaryota</taxon>
        <taxon>Fungi</taxon>
        <taxon>Dikarya</taxon>
        <taxon>Ascomycota</taxon>
        <taxon>Pezizomycotina</taxon>
        <taxon>Eurotiomycetes</taxon>
        <taxon>Eurotiomycetidae</taxon>
        <taxon>Eurotiales</taxon>
        <taxon>Aspergillaceae</taxon>
        <taxon>Aspergillus</taxon>
        <taxon>Aspergillus subgen. Circumdati</taxon>
    </lineage>
</organism>
<dbReference type="SUPFAM" id="SSF56112">
    <property type="entry name" value="Protein kinase-like (PK-like)"/>
    <property type="match status" value="1"/>
</dbReference>
<proteinExistence type="predicted"/>
<dbReference type="Pfam" id="PF00069">
    <property type="entry name" value="Pkinase"/>
    <property type="match status" value="1"/>
</dbReference>
<name>A0A5N7AQG1_9EURO</name>
<keyword evidence="2" id="KW-0418">Kinase</keyword>
<accession>A0A5N7AQG1</accession>
<dbReference type="GO" id="GO:0044773">
    <property type="term" value="P:mitotic DNA damage checkpoint signaling"/>
    <property type="evidence" value="ECO:0007669"/>
    <property type="project" value="TreeGrafter"/>
</dbReference>
<dbReference type="GO" id="GO:0005634">
    <property type="term" value="C:nucleus"/>
    <property type="evidence" value="ECO:0007669"/>
    <property type="project" value="TreeGrafter"/>
</dbReference>
<dbReference type="Proteomes" id="UP000326198">
    <property type="component" value="Unassembled WGS sequence"/>
</dbReference>
<dbReference type="PANTHER" id="PTHR44167:SF24">
    <property type="entry name" value="SERINE_THREONINE-PROTEIN KINASE CHK2"/>
    <property type="match status" value="1"/>
</dbReference>
<dbReference type="GO" id="GO:0005524">
    <property type="term" value="F:ATP binding"/>
    <property type="evidence" value="ECO:0007669"/>
    <property type="project" value="InterPro"/>
</dbReference>
<dbReference type="Gene3D" id="1.10.510.10">
    <property type="entry name" value="Transferase(Phosphotransferase) domain 1"/>
    <property type="match status" value="1"/>
</dbReference>
<dbReference type="GO" id="GO:0004674">
    <property type="term" value="F:protein serine/threonine kinase activity"/>
    <property type="evidence" value="ECO:0007669"/>
    <property type="project" value="TreeGrafter"/>
</dbReference>
<gene>
    <name evidence="2" type="ORF">BDV26DRAFT_298187</name>
</gene>
<dbReference type="EMBL" id="ML736377">
    <property type="protein sequence ID" value="KAE8372094.1"/>
    <property type="molecule type" value="Genomic_DNA"/>
</dbReference>
<dbReference type="PROSITE" id="PS50011">
    <property type="entry name" value="PROTEIN_KINASE_DOM"/>
    <property type="match status" value="1"/>
</dbReference>
<dbReference type="AlphaFoldDB" id="A0A5N7AQG1"/>
<protein>
    <submittedName>
        <fullName evidence="2">Kinase-like domain-containing protein</fullName>
    </submittedName>
</protein>
<evidence type="ECO:0000313" key="2">
    <source>
        <dbReference type="EMBL" id="KAE8372094.1"/>
    </source>
</evidence>
<feature type="domain" description="Protein kinase" evidence="1">
    <location>
        <begin position="43"/>
        <end position="335"/>
    </location>
</feature>
<keyword evidence="3" id="KW-1185">Reference proteome</keyword>
<sequence length="378" mass="43507">MTHLTIQDKMERFSCSRSSTKSRQLSPSKTEKYKIHKLHKEFHTIKDTIREGSFAKVMIVHRDEQATLVRYAAKFLHRGEGEAEEVYEHRALTEFDIARDLHHPNIVEIVSLCKHKSRLAFVMEYCEHSDLLDLMDRNSLRCVDKKCLFKQMLRGVAYMHSYGIAHHDTKPENMVLADDSVPKIIDFCLSQVFADLLPPKDNTGKIELGPVRTFAPRIRGTQAYLPPEILGGSDHYDARALDVWSCGVTAFILFAESPPWDEASAEDKRYLAFQKGWQYILKKYPELPVTGDIFPYVRFVNALPEKELVTVLLRMLHPLPDKRMTIFEALEDPWVRAIECCSPEFNLLSTTRGAKAGDCVILKRHDHRPPKDKLARSD</sequence>
<reference evidence="2 3" key="1">
    <citation type="submission" date="2019-04" db="EMBL/GenBank/DDBJ databases">
        <title>Friends and foes A comparative genomics studyof 23 Aspergillus species from section Flavi.</title>
        <authorList>
            <consortium name="DOE Joint Genome Institute"/>
            <person name="Kjaerbolling I."/>
            <person name="Vesth T."/>
            <person name="Frisvad J.C."/>
            <person name="Nybo J.L."/>
            <person name="Theobald S."/>
            <person name="Kildgaard S."/>
            <person name="Isbrandt T."/>
            <person name="Kuo A."/>
            <person name="Sato A."/>
            <person name="Lyhne E.K."/>
            <person name="Kogle M.E."/>
            <person name="Wiebenga A."/>
            <person name="Kun R.S."/>
            <person name="Lubbers R.J."/>
            <person name="Makela M.R."/>
            <person name="Barry K."/>
            <person name="Chovatia M."/>
            <person name="Clum A."/>
            <person name="Daum C."/>
            <person name="Haridas S."/>
            <person name="He G."/>
            <person name="LaButti K."/>
            <person name="Lipzen A."/>
            <person name="Mondo S."/>
            <person name="Riley R."/>
            <person name="Salamov A."/>
            <person name="Simmons B.A."/>
            <person name="Magnuson J.K."/>
            <person name="Henrissat B."/>
            <person name="Mortensen U.H."/>
            <person name="Larsen T.O."/>
            <person name="Devries R.P."/>
            <person name="Grigoriev I.V."/>
            <person name="Machida M."/>
            <person name="Baker S.E."/>
            <person name="Andersen M.R."/>
        </authorList>
    </citation>
    <scope>NUCLEOTIDE SEQUENCE [LARGE SCALE GENOMIC DNA]</scope>
    <source>
        <strain evidence="2 3">IBT 29228</strain>
    </source>
</reference>
<evidence type="ECO:0000313" key="3">
    <source>
        <dbReference type="Proteomes" id="UP000326198"/>
    </source>
</evidence>
<dbReference type="InterPro" id="IPR011009">
    <property type="entry name" value="Kinase-like_dom_sf"/>
</dbReference>